<dbReference type="Proteomes" id="UP000321298">
    <property type="component" value="Chromosome"/>
</dbReference>
<organism evidence="1 2">
    <name type="scientific">Leuconostoc lactis</name>
    <dbReference type="NCBI Taxonomy" id="1246"/>
    <lineage>
        <taxon>Bacteria</taxon>
        <taxon>Bacillati</taxon>
        <taxon>Bacillota</taxon>
        <taxon>Bacilli</taxon>
        <taxon>Lactobacillales</taxon>
        <taxon>Lactobacillaceae</taxon>
        <taxon>Leuconostoc</taxon>
    </lineage>
</organism>
<dbReference type="Pfam" id="PF20118">
    <property type="entry name" value="DUF6508"/>
    <property type="match status" value="1"/>
</dbReference>
<name>A0AAP9EC13_LEULA</name>
<protein>
    <submittedName>
        <fullName evidence="1">Uncharacterized protein</fullName>
    </submittedName>
</protein>
<dbReference type="InterPro" id="IPR045425">
    <property type="entry name" value="DUF6508"/>
</dbReference>
<dbReference type="RefSeq" id="WP_147000818.1">
    <property type="nucleotide sequence ID" value="NZ_CP042387.1"/>
</dbReference>
<gene>
    <name evidence="1" type="ORF">FGL83_02580</name>
</gene>
<dbReference type="GeneID" id="66531064"/>
<reference evidence="1 2" key="1">
    <citation type="submission" date="2019-06" db="EMBL/GenBank/DDBJ databases">
        <title>Genome analyses of bacteria isolated from kimchi.</title>
        <authorList>
            <person name="Lee S."/>
            <person name="Ahn S."/>
            <person name="Roh S."/>
        </authorList>
    </citation>
    <scope>NUCLEOTIDE SEQUENCE [LARGE SCALE GENOMIC DNA]</scope>
    <source>
        <strain evidence="1 2">CBA3625</strain>
    </source>
</reference>
<proteinExistence type="predicted"/>
<keyword evidence="2" id="KW-1185">Reference proteome</keyword>
<dbReference type="AlphaFoldDB" id="A0AAP9EC13"/>
<evidence type="ECO:0000313" key="1">
    <source>
        <dbReference type="EMBL" id="QEA43649.1"/>
    </source>
</evidence>
<accession>A0AAP9EC13</accession>
<evidence type="ECO:0000313" key="2">
    <source>
        <dbReference type="Proteomes" id="UP000321298"/>
    </source>
</evidence>
<sequence length="128" mass="14321">MQAFNFEKNIAVLASAKGQPIPWPAGPYPAYSVDILALAQSYFKSAEFDRNFDRTLRQHGFHEGVPEAVVAEIAATSEDYDLVRAVLSAIIRGEKYTPGMWQVLVENGILLDLMTRAYQLKEKSEIKS</sequence>
<dbReference type="EMBL" id="CP042387">
    <property type="protein sequence ID" value="QEA43649.1"/>
    <property type="molecule type" value="Genomic_DNA"/>
</dbReference>